<dbReference type="GO" id="GO:0018580">
    <property type="term" value="F:nitronate monooxygenase activity"/>
    <property type="evidence" value="ECO:0007669"/>
    <property type="project" value="InterPro"/>
</dbReference>
<dbReference type="PANTHER" id="PTHR32332:SF31">
    <property type="entry name" value="2-NITROPROPANE DIOXYGENASE FAMILY, PUTATIVE (AFU_ORTHOLOGUE AFUA_2G09850)-RELATED"/>
    <property type="match status" value="1"/>
</dbReference>
<dbReference type="InterPro" id="IPR004136">
    <property type="entry name" value="NMO"/>
</dbReference>
<dbReference type="AlphaFoldDB" id="M9M098"/>
<dbReference type="Pfam" id="PF03060">
    <property type="entry name" value="NMO"/>
    <property type="match status" value="2"/>
</dbReference>
<dbReference type="OrthoDB" id="2349068at2759"/>
<dbReference type="PANTHER" id="PTHR32332">
    <property type="entry name" value="2-NITROPROPANE DIOXYGENASE"/>
    <property type="match status" value="1"/>
</dbReference>
<gene>
    <name evidence="5" type="ORF">PANT_22c00266</name>
</gene>
<name>M9M098_PSEA3</name>
<keyword evidence="1" id="KW-0285">Flavoprotein</keyword>
<evidence type="ECO:0000256" key="3">
    <source>
        <dbReference type="ARBA" id="ARBA00023002"/>
    </source>
</evidence>
<dbReference type="CDD" id="cd04730">
    <property type="entry name" value="NPD_like"/>
    <property type="match status" value="1"/>
</dbReference>
<evidence type="ECO:0008006" key="7">
    <source>
        <dbReference type="Google" id="ProtNLM"/>
    </source>
</evidence>
<dbReference type="SUPFAM" id="SSF51412">
    <property type="entry name" value="Inosine monophosphate dehydrogenase (IMPDH)"/>
    <property type="match status" value="1"/>
</dbReference>
<protein>
    <recommendedName>
        <fullName evidence="7">2-nitropropane dioxygenase</fullName>
    </recommendedName>
</protein>
<reference evidence="6" key="1">
    <citation type="journal article" date="2013" name="Genome Announc.">
        <title>Genome sequence of the basidiomycetous yeast Pseudozyma antarctica T-34, a producer of the glycolipid biosurfactants mannosylerythritol lipids.</title>
        <authorList>
            <person name="Morita T."/>
            <person name="Koike H."/>
            <person name="Koyama Y."/>
            <person name="Hagiwara H."/>
            <person name="Ito E."/>
            <person name="Fukuoka T."/>
            <person name="Imura T."/>
            <person name="Machida M."/>
            <person name="Kitamoto D."/>
        </authorList>
    </citation>
    <scope>NUCLEOTIDE SEQUENCE [LARGE SCALE GENOMIC DNA]</scope>
    <source>
        <strain evidence="6">T-34</strain>
    </source>
</reference>
<evidence type="ECO:0000313" key="6">
    <source>
        <dbReference type="Proteomes" id="UP000011976"/>
    </source>
</evidence>
<dbReference type="STRING" id="1151754.M9M098"/>
<evidence type="ECO:0000256" key="4">
    <source>
        <dbReference type="SAM" id="MobiDB-lite"/>
    </source>
</evidence>
<feature type="region of interest" description="Disordered" evidence="4">
    <location>
        <begin position="35"/>
        <end position="55"/>
    </location>
</feature>
<dbReference type="Proteomes" id="UP000011976">
    <property type="component" value="Unassembled WGS sequence"/>
</dbReference>
<dbReference type="InterPro" id="IPR013785">
    <property type="entry name" value="Aldolase_TIM"/>
</dbReference>
<evidence type="ECO:0000256" key="1">
    <source>
        <dbReference type="ARBA" id="ARBA00022630"/>
    </source>
</evidence>
<proteinExistence type="predicted"/>
<dbReference type="Gene3D" id="3.20.20.70">
    <property type="entry name" value="Aldolase class I"/>
    <property type="match status" value="1"/>
</dbReference>
<sequence length="448" mass="48042">MHAWLRTKRDLGGRATLPRTFSAFSTDASTRTATATAQLDSGPPTSHSNLETPDTNMSARKIITPLSRVLPSVKTPVVLGAMAGASGGQLAGAVSSAGGFGFIGAGYLTPSVLQSEVERAYQQLSVSHADLLADRRRADFGIGILVWRLTELNDGKRPDQASPNKSVSDFLDVIVRARPRAVWLSFGDEQELTGWQKVIAKLDEQHNNDLQASEAESLKWFVMIGREQELQAAVEKCRCDVLIVQGCEAGGHGHSQAPPLSALLADTLKRLPALKPNNATHSTPPVLGAGGLADGRSLAALLASGCAGGVYGTRFVLTPESTYSQVQKEKLVKAKGSATLRTFAFDDARGTLGWPQGTDGRGLRNKTVEEYERDVQQEVKAGTQDPEGAKRRMERYKQAASENDTDRIVIWAGTGIGAIDAIVPAKQVVHDITHEALEVLSRVQGYVQ</sequence>
<evidence type="ECO:0000313" key="5">
    <source>
        <dbReference type="EMBL" id="GAC76894.1"/>
    </source>
</evidence>
<keyword evidence="2" id="KW-0288">FMN</keyword>
<feature type="compositionally biased region" description="Polar residues" evidence="4">
    <location>
        <begin position="43"/>
        <end position="55"/>
    </location>
</feature>
<accession>M9M098</accession>
<dbReference type="EMBL" id="DF196788">
    <property type="protein sequence ID" value="GAC76894.1"/>
    <property type="molecule type" value="Genomic_DNA"/>
</dbReference>
<evidence type="ECO:0000256" key="2">
    <source>
        <dbReference type="ARBA" id="ARBA00022643"/>
    </source>
</evidence>
<organism evidence="5 6">
    <name type="scientific">Pseudozyma antarctica (strain T-34)</name>
    <name type="common">Yeast</name>
    <name type="synonym">Candida antarctica</name>
    <dbReference type="NCBI Taxonomy" id="1151754"/>
    <lineage>
        <taxon>Eukaryota</taxon>
        <taxon>Fungi</taxon>
        <taxon>Dikarya</taxon>
        <taxon>Basidiomycota</taxon>
        <taxon>Ustilaginomycotina</taxon>
        <taxon>Ustilaginomycetes</taxon>
        <taxon>Ustilaginales</taxon>
        <taxon>Ustilaginaceae</taxon>
        <taxon>Moesziomyces</taxon>
    </lineage>
</organism>
<keyword evidence="3" id="KW-0560">Oxidoreductase</keyword>